<dbReference type="RefSeq" id="WP_344036520.1">
    <property type="nucleotide sequence ID" value="NZ_BAAAKE010000005.1"/>
</dbReference>
<evidence type="ECO:0008006" key="3">
    <source>
        <dbReference type="Google" id="ProtNLM"/>
    </source>
</evidence>
<evidence type="ECO:0000313" key="2">
    <source>
        <dbReference type="Proteomes" id="UP001595833"/>
    </source>
</evidence>
<sequence>MIDPIRGLLGQLICGGWIGEDLRDGSDLAFLFLATPGGGALGLPVDEAMGLLAGRLGIDSRPGRVTLTPPTASHVEVRPRDWAALVVDGETVVERPTSPDWIATACAVGRVALGVAYTALPPGVPVEDHTDGPSVLALLTVTDTRR</sequence>
<proteinExistence type="predicted"/>
<keyword evidence="2" id="KW-1185">Reference proteome</keyword>
<dbReference type="Proteomes" id="UP001595833">
    <property type="component" value="Unassembled WGS sequence"/>
</dbReference>
<gene>
    <name evidence="1" type="ORF">ACFPFM_07770</name>
</gene>
<reference evidence="2" key="1">
    <citation type="journal article" date="2019" name="Int. J. Syst. Evol. Microbiol.">
        <title>The Global Catalogue of Microorganisms (GCM) 10K type strain sequencing project: providing services to taxonomists for standard genome sequencing and annotation.</title>
        <authorList>
            <consortium name="The Broad Institute Genomics Platform"/>
            <consortium name="The Broad Institute Genome Sequencing Center for Infectious Disease"/>
            <person name="Wu L."/>
            <person name="Ma J."/>
        </authorList>
    </citation>
    <scope>NUCLEOTIDE SEQUENCE [LARGE SCALE GENOMIC DNA]</scope>
    <source>
        <strain evidence="2">KCTC 12848</strain>
    </source>
</reference>
<dbReference type="EMBL" id="JBHSJB010000007">
    <property type="protein sequence ID" value="MFC5053655.1"/>
    <property type="molecule type" value="Genomic_DNA"/>
</dbReference>
<evidence type="ECO:0000313" key="1">
    <source>
        <dbReference type="EMBL" id="MFC5053655.1"/>
    </source>
</evidence>
<accession>A0ABV9XTM9</accession>
<comment type="caution">
    <text evidence="1">The sequence shown here is derived from an EMBL/GenBank/DDBJ whole genome shotgun (WGS) entry which is preliminary data.</text>
</comment>
<organism evidence="1 2">
    <name type="scientific">Saccharothrix xinjiangensis</name>
    <dbReference type="NCBI Taxonomy" id="204798"/>
    <lineage>
        <taxon>Bacteria</taxon>
        <taxon>Bacillati</taxon>
        <taxon>Actinomycetota</taxon>
        <taxon>Actinomycetes</taxon>
        <taxon>Pseudonocardiales</taxon>
        <taxon>Pseudonocardiaceae</taxon>
        <taxon>Saccharothrix</taxon>
    </lineage>
</organism>
<name>A0ABV9XTM9_9PSEU</name>
<protein>
    <recommendedName>
        <fullName evidence="3">Immunity protein 21 of polymorphic toxin system</fullName>
    </recommendedName>
</protein>